<keyword evidence="1" id="KW-0472">Membrane</keyword>
<dbReference type="RefSeq" id="WP_230669773.1">
    <property type="nucleotide sequence ID" value="NZ_JAJNAY010000001.1"/>
</dbReference>
<sequence length="115" mass="13876">MNKRIIQKKDKFIIFKRILVVLILLFFSKELMIYQPILNLFETQKVIAKIINEKNGMRKSHLTGDFVYSYSFEYQGKEYKNESDNENFLIGEELTVEFNPTFPFINRIYKSRFTE</sequence>
<reference evidence="2" key="1">
    <citation type="submission" date="2021-11" db="EMBL/GenBank/DDBJ databases">
        <title>Description of novel Chryseobacterium species.</title>
        <authorList>
            <person name="Saticioglu I.B."/>
            <person name="Ay H."/>
            <person name="Altun S."/>
            <person name="Duman M."/>
        </authorList>
    </citation>
    <scope>NUCLEOTIDE SEQUENCE</scope>
    <source>
        <strain evidence="2">C-17</strain>
    </source>
</reference>
<evidence type="ECO:0000256" key="1">
    <source>
        <dbReference type="SAM" id="Phobius"/>
    </source>
</evidence>
<evidence type="ECO:0008006" key="4">
    <source>
        <dbReference type="Google" id="ProtNLM"/>
    </source>
</evidence>
<comment type="caution">
    <text evidence="2">The sequence shown here is derived from an EMBL/GenBank/DDBJ whole genome shotgun (WGS) entry which is preliminary data.</text>
</comment>
<feature type="transmembrane region" description="Helical" evidence="1">
    <location>
        <begin position="12"/>
        <end position="28"/>
    </location>
</feature>
<proteinExistence type="predicted"/>
<dbReference type="EMBL" id="JAJNAY010000001">
    <property type="protein sequence ID" value="MCD1117725.1"/>
    <property type="molecule type" value="Genomic_DNA"/>
</dbReference>
<dbReference type="Proteomes" id="UP001108025">
    <property type="component" value="Unassembled WGS sequence"/>
</dbReference>
<dbReference type="AlphaFoldDB" id="A0A9Q3V5K6"/>
<protein>
    <recommendedName>
        <fullName evidence="4">DUF3592 domain-containing protein</fullName>
    </recommendedName>
</protein>
<keyword evidence="3" id="KW-1185">Reference proteome</keyword>
<keyword evidence="1" id="KW-0812">Transmembrane</keyword>
<name>A0A9Q3V5K6_9FLAO</name>
<evidence type="ECO:0000313" key="2">
    <source>
        <dbReference type="EMBL" id="MCD1117725.1"/>
    </source>
</evidence>
<accession>A0A9Q3V5K6</accession>
<evidence type="ECO:0000313" key="3">
    <source>
        <dbReference type="Proteomes" id="UP001108025"/>
    </source>
</evidence>
<keyword evidence="1" id="KW-1133">Transmembrane helix</keyword>
<gene>
    <name evidence="2" type="ORF">LO744_12735</name>
</gene>
<organism evidence="2 3">
    <name type="scientific">Chryseobacterium turcicum</name>
    <dbReference type="NCBI Taxonomy" id="2898076"/>
    <lineage>
        <taxon>Bacteria</taxon>
        <taxon>Pseudomonadati</taxon>
        <taxon>Bacteroidota</taxon>
        <taxon>Flavobacteriia</taxon>
        <taxon>Flavobacteriales</taxon>
        <taxon>Weeksellaceae</taxon>
        <taxon>Chryseobacterium group</taxon>
        <taxon>Chryseobacterium</taxon>
    </lineage>
</organism>